<evidence type="ECO:0000313" key="2">
    <source>
        <dbReference type="Proteomes" id="UP000444721"/>
    </source>
</evidence>
<dbReference type="VEuPathDB" id="AmoebaDB:NfTy_074920"/>
<dbReference type="SUPFAM" id="SSF53474">
    <property type="entry name" value="alpha/beta-Hydrolases"/>
    <property type="match status" value="1"/>
</dbReference>
<evidence type="ECO:0000313" key="1">
    <source>
        <dbReference type="EMBL" id="KAF0974130.1"/>
    </source>
</evidence>
<dbReference type="OMA" id="MGVQISH"/>
<proteinExistence type="predicted"/>
<dbReference type="GeneID" id="68113958"/>
<dbReference type="Proteomes" id="UP000444721">
    <property type="component" value="Unassembled WGS sequence"/>
</dbReference>
<dbReference type="EMBL" id="VFQX01000053">
    <property type="protein sequence ID" value="KAF0974130.1"/>
    <property type="molecule type" value="Genomic_DNA"/>
</dbReference>
<sequence>MLQSVVPVRENTDHQPLTTTIPSSSPVHDDYEIHDGKSDHGSIYKIVVPKSTTWRLASIKGIYIWCHGYRPLGIPLTAIFDYHAEPYATLLRRGFILASTSYRREGYILKDAVEDIDELRRFILDQFVSPNDASTPYFTVLLEAESMGGAIVTLLNERYSRQHYHGIIATGAALFIQKDPVDNPIQFLFTPHIPQIYICNSSEVSIVKEYIEKSKEEKKRDSSIIIPNLLTVEREGHCEVFTEEIQIAFSALFEWLKDESYFDNLNQESHDITLYSLEMEREFNSQSSSKLQIVTEMVNSQPVRGVWILVDEVSLYNEVILRIGREDFRKLFIYPYNQFTMYVSNSSKSNEKFSLDTAKKFEILHASYPFAGIDVGTLVSSFNIDDNLIIRRHFTGNNLNAAGTEMGVQISHWVFILEKEMKRTSRFNQ</sequence>
<gene>
    <name evidence="1" type="ORF">FDP41_006740</name>
</gene>
<name>A0A6A5BJD9_NAEFO</name>
<dbReference type="InterPro" id="IPR029058">
    <property type="entry name" value="AB_hydrolase_fold"/>
</dbReference>
<comment type="caution">
    <text evidence="1">The sequence shown here is derived from an EMBL/GenBank/DDBJ whole genome shotgun (WGS) entry which is preliminary data.</text>
</comment>
<dbReference type="VEuPathDB" id="AmoebaDB:NF0064850"/>
<protein>
    <submittedName>
        <fullName evidence="1">Uncharacterized protein</fullName>
    </submittedName>
</protein>
<keyword evidence="2" id="KW-1185">Reference proteome</keyword>
<reference evidence="1 2" key="1">
    <citation type="journal article" date="2019" name="Sci. Rep.">
        <title>Nanopore sequencing improves the draft genome of the human pathogenic amoeba Naegleria fowleri.</title>
        <authorList>
            <person name="Liechti N."/>
            <person name="Schurch N."/>
            <person name="Bruggmann R."/>
            <person name="Wittwer M."/>
        </authorList>
    </citation>
    <scope>NUCLEOTIDE SEQUENCE [LARGE SCALE GENOMIC DNA]</scope>
    <source>
        <strain evidence="1 2">ATCC 30894</strain>
    </source>
</reference>
<dbReference type="OrthoDB" id="10254520at2759"/>
<dbReference type="RefSeq" id="XP_044558843.1">
    <property type="nucleotide sequence ID" value="XM_044710408.1"/>
</dbReference>
<dbReference type="AlphaFoldDB" id="A0A6A5BJD9"/>
<dbReference type="VEuPathDB" id="AmoebaDB:FDP41_006740"/>
<accession>A0A6A5BJD9</accession>
<organism evidence="1 2">
    <name type="scientific">Naegleria fowleri</name>
    <name type="common">Brain eating amoeba</name>
    <dbReference type="NCBI Taxonomy" id="5763"/>
    <lineage>
        <taxon>Eukaryota</taxon>
        <taxon>Discoba</taxon>
        <taxon>Heterolobosea</taxon>
        <taxon>Tetramitia</taxon>
        <taxon>Eutetramitia</taxon>
        <taxon>Vahlkampfiidae</taxon>
        <taxon>Naegleria</taxon>
    </lineage>
</organism>